<reference evidence="1 2" key="1">
    <citation type="journal article" date="2023" name="Microbiol. Spectr.">
        <title>Symbiosis of Carpenter Bees with Uncharacterized Lactic Acid Bacteria Showing NAD Auxotrophy.</title>
        <authorList>
            <person name="Kawasaki S."/>
            <person name="Ozawa K."/>
            <person name="Mori T."/>
            <person name="Yamamoto A."/>
            <person name="Ito M."/>
            <person name="Ohkuma M."/>
            <person name="Sakamoto M."/>
            <person name="Matsutani M."/>
        </authorList>
    </citation>
    <scope>NUCLEOTIDE SEQUENCE [LARGE SCALE GENOMIC DNA]</scope>
    <source>
        <strain evidence="1 2">XA3</strain>
    </source>
</reference>
<dbReference type="AlphaFoldDB" id="A0AAU9DAI5"/>
<organism evidence="1 2">
    <name type="scientific">Xylocopilactobacillus apicola</name>
    <dbReference type="NCBI Taxonomy" id="2932184"/>
    <lineage>
        <taxon>Bacteria</taxon>
        <taxon>Bacillati</taxon>
        <taxon>Bacillota</taxon>
        <taxon>Bacilli</taxon>
        <taxon>Lactobacillales</taxon>
        <taxon>Lactobacillaceae</taxon>
        <taxon>Xylocopilactobacillus</taxon>
    </lineage>
</organism>
<dbReference type="Proteomes" id="UP001321861">
    <property type="component" value="Chromosome"/>
</dbReference>
<sequence length="57" mass="6417">MVALENGKFDSTYLEKYNFYKYISHPFSKVGGILNGLSGETLCLIASDIKYGKKHIN</sequence>
<accession>A0AAU9DAI5</accession>
<dbReference type="EMBL" id="AP026802">
    <property type="protein sequence ID" value="BDR57857.1"/>
    <property type="molecule type" value="Genomic_DNA"/>
</dbReference>
<keyword evidence="2" id="KW-1185">Reference proteome</keyword>
<proteinExistence type="predicted"/>
<gene>
    <name evidence="1" type="ORF">XA3_02980</name>
</gene>
<evidence type="ECO:0000313" key="1">
    <source>
        <dbReference type="EMBL" id="BDR57857.1"/>
    </source>
</evidence>
<dbReference type="KEGG" id="xap:XA3_02980"/>
<name>A0AAU9DAI5_9LACO</name>
<evidence type="ECO:0000313" key="2">
    <source>
        <dbReference type="Proteomes" id="UP001321861"/>
    </source>
</evidence>
<protein>
    <submittedName>
        <fullName evidence="1">Uncharacterized protein</fullName>
    </submittedName>
</protein>